<dbReference type="Proteomes" id="UP000654075">
    <property type="component" value="Unassembled WGS sequence"/>
</dbReference>
<reference evidence="1" key="1">
    <citation type="submission" date="2021-02" db="EMBL/GenBank/DDBJ databases">
        <authorList>
            <person name="Dougan E. K."/>
            <person name="Rhodes N."/>
            <person name="Thang M."/>
            <person name="Chan C."/>
        </authorList>
    </citation>
    <scope>NUCLEOTIDE SEQUENCE</scope>
</reference>
<dbReference type="PROSITE" id="PS51257">
    <property type="entry name" value="PROKAR_LIPOPROTEIN"/>
    <property type="match status" value="1"/>
</dbReference>
<evidence type="ECO:0000313" key="1">
    <source>
        <dbReference type="EMBL" id="CAE8605102.1"/>
    </source>
</evidence>
<organism evidence="1 2">
    <name type="scientific">Polarella glacialis</name>
    <name type="common">Dinoflagellate</name>
    <dbReference type="NCBI Taxonomy" id="89957"/>
    <lineage>
        <taxon>Eukaryota</taxon>
        <taxon>Sar</taxon>
        <taxon>Alveolata</taxon>
        <taxon>Dinophyceae</taxon>
        <taxon>Suessiales</taxon>
        <taxon>Suessiaceae</taxon>
        <taxon>Polarella</taxon>
    </lineage>
</organism>
<evidence type="ECO:0000313" key="2">
    <source>
        <dbReference type="Proteomes" id="UP000654075"/>
    </source>
</evidence>
<comment type="caution">
    <text evidence="1">The sequence shown here is derived from an EMBL/GenBank/DDBJ whole genome shotgun (WGS) entry which is preliminary data.</text>
</comment>
<name>A0A813F1D2_POLGL</name>
<dbReference type="AlphaFoldDB" id="A0A813F1D2"/>
<proteinExistence type="predicted"/>
<dbReference type="Pfam" id="PF13911">
    <property type="entry name" value="AhpC-TSA_2"/>
    <property type="match status" value="1"/>
</dbReference>
<gene>
    <name evidence="1" type="ORF">PGLA1383_LOCUS23235</name>
</gene>
<accession>A0A813F1D2</accession>
<sequence length="310" mass="33580">MRRNHAHASERRIHFSIYVSMLALAFCSWVLTACSALVVPLAAAKPATSLRKMSLPRVSDGEQIDLGSALANSKGKTMLVLAPHAADFNAAEYCQRVRAFWSQLTEKGVSRCMLVINGEASSCAKLAELLDLPAGVELFSDPTGEAGRRFGVNRGWRPDDDLSPYLKLFVMGIGFGDSGTLPAVLAGYVGNPNGRREWIETALKQGQLAGRWPDSMLEIAADGSIVANKFDDAWLVGGWGLRPFELAVLRLQNLIGIQFNNWDALKPVDDRCLTQLGGCTVVGPGGEAIYSWVDNGLCDVPDMNELLEAL</sequence>
<keyword evidence="2" id="KW-1185">Reference proteome</keyword>
<protein>
    <submittedName>
        <fullName evidence="1">Uncharacterized protein</fullName>
    </submittedName>
</protein>
<dbReference type="InterPro" id="IPR032801">
    <property type="entry name" value="PXL2A/B/C"/>
</dbReference>
<dbReference type="OMA" id="CAVANFE"/>
<dbReference type="EMBL" id="CAJNNV010017367">
    <property type="protein sequence ID" value="CAE8605102.1"/>
    <property type="molecule type" value="Genomic_DNA"/>
</dbReference>
<dbReference type="OrthoDB" id="40334at2759"/>